<evidence type="ECO:0000313" key="3">
    <source>
        <dbReference type="Proteomes" id="UP001066276"/>
    </source>
</evidence>
<dbReference type="Proteomes" id="UP001066276">
    <property type="component" value="Chromosome 9"/>
</dbReference>
<keyword evidence="3" id="KW-1185">Reference proteome</keyword>
<evidence type="ECO:0000256" key="1">
    <source>
        <dbReference type="SAM" id="MobiDB-lite"/>
    </source>
</evidence>
<reference evidence="2" key="1">
    <citation type="journal article" date="2022" name="bioRxiv">
        <title>Sequencing and chromosome-scale assembly of the giantPleurodeles waltlgenome.</title>
        <authorList>
            <person name="Brown T."/>
            <person name="Elewa A."/>
            <person name="Iarovenko S."/>
            <person name="Subramanian E."/>
            <person name="Araus A.J."/>
            <person name="Petzold A."/>
            <person name="Susuki M."/>
            <person name="Suzuki K.-i.T."/>
            <person name="Hayashi T."/>
            <person name="Toyoda A."/>
            <person name="Oliveira C."/>
            <person name="Osipova E."/>
            <person name="Leigh N.D."/>
            <person name="Simon A."/>
            <person name="Yun M.H."/>
        </authorList>
    </citation>
    <scope>NUCLEOTIDE SEQUENCE</scope>
    <source>
        <strain evidence="2">20211129_DDA</strain>
        <tissue evidence="2">Liver</tissue>
    </source>
</reference>
<sequence length="99" mass="11319">MEAASMLNWVPHGSSCLLCLRRLGLEAGNTEAGLSYGVEPLCFRAQARRQELLQASAVQIWQHQALTSCYYHQQHRQERLCRSKPSPGQQVRRQRVSRV</sequence>
<accession>A0AAV7ML57</accession>
<evidence type="ECO:0000313" key="2">
    <source>
        <dbReference type="EMBL" id="KAJ1104077.1"/>
    </source>
</evidence>
<proteinExistence type="predicted"/>
<comment type="caution">
    <text evidence="2">The sequence shown here is derived from an EMBL/GenBank/DDBJ whole genome shotgun (WGS) entry which is preliminary data.</text>
</comment>
<name>A0AAV7ML57_PLEWA</name>
<gene>
    <name evidence="2" type="ORF">NDU88_001492</name>
</gene>
<protein>
    <submittedName>
        <fullName evidence="2">Uncharacterized protein</fullName>
    </submittedName>
</protein>
<dbReference type="EMBL" id="JANPWB010000013">
    <property type="protein sequence ID" value="KAJ1104077.1"/>
    <property type="molecule type" value="Genomic_DNA"/>
</dbReference>
<organism evidence="2 3">
    <name type="scientific">Pleurodeles waltl</name>
    <name type="common">Iberian ribbed newt</name>
    <dbReference type="NCBI Taxonomy" id="8319"/>
    <lineage>
        <taxon>Eukaryota</taxon>
        <taxon>Metazoa</taxon>
        <taxon>Chordata</taxon>
        <taxon>Craniata</taxon>
        <taxon>Vertebrata</taxon>
        <taxon>Euteleostomi</taxon>
        <taxon>Amphibia</taxon>
        <taxon>Batrachia</taxon>
        <taxon>Caudata</taxon>
        <taxon>Salamandroidea</taxon>
        <taxon>Salamandridae</taxon>
        <taxon>Pleurodelinae</taxon>
        <taxon>Pleurodeles</taxon>
    </lineage>
</organism>
<dbReference type="AlphaFoldDB" id="A0AAV7ML57"/>
<feature type="region of interest" description="Disordered" evidence="1">
    <location>
        <begin position="80"/>
        <end position="99"/>
    </location>
</feature>